<feature type="transmembrane region" description="Helical" evidence="6">
    <location>
        <begin position="71"/>
        <end position="90"/>
    </location>
</feature>
<evidence type="ECO:0000256" key="1">
    <source>
        <dbReference type="ARBA" id="ARBA00004651"/>
    </source>
</evidence>
<keyword evidence="3 6" id="KW-0812">Transmembrane</keyword>
<feature type="transmembrane region" description="Helical" evidence="6">
    <location>
        <begin position="234"/>
        <end position="254"/>
    </location>
</feature>
<feature type="transmembrane region" description="Helical" evidence="6">
    <location>
        <begin position="43"/>
        <end position="62"/>
    </location>
</feature>
<feature type="transmembrane region" description="Helical" evidence="6">
    <location>
        <begin position="203"/>
        <end position="222"/>
    </location>
</feature>
<dbReference type="InterPro" id="IPR020846">
    <property type="entry name" value="MFS_dom"/>
</dbReference>
<dbReference type="InterPro" id="IPR050189">
    <property type="entry name" value="MFS_Efflux_Transporters"/>
</dbReference>
<comment type="caution">
    <text evidence="8">The sequence shown here is derived from an EMBL/GenBank/DDBJ whole genome shotgun (WGS) entry which is preliminary data.</text>
</comment>
<feature type="transmembrane region" description="Helical" evidence="6">
    <location>
        <begin position="159"/>
        <end position="183"/>
    </location>
</feature>
<dbReference type="AlphaFoldDB" id="A0A261FQC6"/>
<dbReference type="Pfam" id="PF07690">
    <property type="entry name" value="MFS_1"/>
    <property type="match status" value="1"/>
</dbReference>
<feature type="transmembrane region" description="Helical" evidence="6">
    <location>
        <begin position="96"/>
        <end position="117"/>
    </location>
</feature>
<dbReference type="EMBL" id="MWWX01000010">
    <property type="protein sequence ID" value="OZG61364.1"/>
    <property type="molecule type" value="Genomic_DNA"/>
</dbReference>
<evidence type="ECO:0000256" key="5">
    <source>
        <dbReference type="ARBA" id="ARBA00023136"/>
    </source>
</evidence>
<reference evidence="8 9" key="1">
    <citation type="journal article" date="2017" name="BMC Genomics">
        <title>Comparative genomic and phylogenomic analyses of the Bifidobacteriaceae family.</title>
        <authorList>
            <person name="Lugli G.A."/>
            <person name="Milani C."/>
            <person name="Turroni F."/>
            <person name="Duranti S."/>
            <person name="Mancabelli L."/>
            <person name="Mangifesta M."/>
            <person name="Ferrario C."/>
            <person name="Modesto M."/>
            <person name="Mattarelli P."/>
            <person name="Jiri K."/>
            <person name="van Sinderen D."/>
            <person name="Ventura M."/>
        </authorList>
    </citation>
    <scope>NUCLEOTIDE SEQUENCE [LARGE SCALE GENOMIC DNA]</scope>
    <source>
        <strain evidence="8 9">DSM 28807</strain>
    </source>
</reference>
<gene>
    <name evidence="8" type="ORF">BLEM_1576</name>
</gene>
<dbReference type="OrthoDB" id="9814237at2"/>
<dbReference type="Gene3D" id="1.20.1250.20">
    <property type="entry name" value="MFS general substrate transporter like domains"/>
    <property type="match status" value="2"/>
</dbReference>
<keyword evidence="5 6" id="KW-0472">Membrane</keyword>
<keyword evidence="2" id="KW-1003">Cell membrane</keyword>
<dbReference type="CDD" id="cd17324">
    <property type="entry name" value="MFS_NepI_like"/>
    <property type="match status" value="1"/>
</dbReference>
<keyword evidence="4 6" id="KW-1133">Transmembrane helix</keyword>
<evidence type="ECO:0000256" key="3">
    <source>
        <dbReference type="ARBA" id="ARBA00022692"/>
    </source>
</evidence>
<feature type="transmembrane region" description="Helical" evidence="6">
    <location>
        <begin position="266"/>
        <end position="286"/>
    </location>
</feature>
<dbReference type="PANTHER" id="PTHR43124:SF6">
    <property type="entry name" value="TRANSPORTER ARAJ-RELATED"/>
    <property type="match status" value="1"/>
</dbReference>
<feature type="transmembrane region" description="Helical" evidence="6">
    <location>
        <begin position="372"/>
        <end position="391"/>
    </location>
</feature>
<name>A0A261FQC6_9BIFI</name>
<dbReference type="SUPFAM" id="SSF103473">
    <property type="entry name" value="MFS general substrate transporter"/>
    <property type="match status" value="1"/>
</dbReference>
<sequence length="400" mass="40843">MKNMRSLVALAFGAFVCGAAEFVMMGILPQTAADMGVSIPTAGNYITAYAIGVCVGTLMLVFGRTTPPKKLILIFMVIVFVGNALSAVALNSAMLIAARFIAGLPHGAFFGASAVIGKNLAEKGKATQAVAVITTGQTVSNMLGVPAGTLLAEYVSWRVSFAILAAWAVLTIVLVAAWVPFVVPIKDAGLAGQFKFLKAPGPWLILGAVLLGNGGVFCWWSYVSPWLTGVGGWSSAAVPFLMALAGFGMVLGGMAGGKVADRWRHAGAAGIGQAIGMIGLLGVFLFEGVQGSGGDGAPAAQVGTALLTLWIAFGLFFINPPQQLLMAEAGQGGGELIGGATVQVAFNLGNAIGSAVGGAALNATAMDYHYPALSGVPFTALAVILLAVFSLRYEGKRQQS</sequence>
<dbReference type="InterPro" id="IPR011701">
    <property type="entry name" value="MFS"/>
</dbReference>
<comment type="subcellular location">
    <subcellularLocation>
        <location evidence="1">Cell membrane</location>
        <topology evidence="1">Multi-pass membrane protein</topology>
    </subcellularLocation>
</comment>
<evidence type="ECO:0000256" key="2">
    <source>
        <dbReference type="ARBA" id="ARBA00022475"/>
    </source>
</evidence>
<dbReference type="Proteomes" id="UP000216352">
    <property type="component" value="Unassembled WGS sequence"/>
</dbReference>
<dbReference type="PANTHER" id="PTHR43124">
    <property type="entry name" value="PURINE EFFLUX PUMP PBUE"/>
    <property type="match status" value="1"/>
</dbReference>
<protein>
    <submittedName>
        <fullName evidence="8">MFS transporter</fullName>
    </submittedName>
</protein>
<evidence type="ECO:0000259" key="7">
    <source>
        <dbReference type="PROSITE" id="PS50850"/>
    </source>
</evidence>
<organism evidence="8 9">
    <name type="scientific">Bifidobacterium lemurum</name>
    <dbReference type="NCBI Taxonomy" id="1603886"/>
    <lineage>
        <taxon>Bacteria</taxon>
        <taxon>Bacillati</taxon>
        <taxon>Actinomycetota</taxon>
        <taxon>Actinomycetes</taxon>
        <taxon>Bifidobacteriales</taxon>
        <taxon>Bifidobacteriaceae</taxon>
        <taxon>Bifidobacterium</taxon>
    </lineage>
</organism>
<evidence type="ECO:0000313" key="8">
    <source>
        <dbReference type="EMBL" id="OZG61364.1"/>
    </source>
</evidence>
<feature type="domain" description="Major facilitator superfamily (MFS) profile" evidence="7">
    <location>
        <begin position="6"/>
        <end position="398"/>
    </location>
</feature>
<proteinExistence type="predicted"/>
<feature type="transmembrane region" description="Helical" evidence="6">
    <location>
        <begin position="298"/>
        <end position="318"/>
    </location>
</feature>
<dbReference type="GO" id="GO:0022857">
    <property type="term" value="F:transmembrane transporter activity"/>
    <property type="evidence" value="ECO:0007669"/>
    <property type="project" value="InterPro"/>
</dbReference>
<dbReference type="PROSITE" id="PS50850">
    <property type="entry name" value="MFS"/>
    <property type="match status" value="1"/>
</dbReference>
<evidence type="ECO:0000256" key="4">
    <source>
        <dbReference type="ARBA" id="ARBA00022989"/>
    </source>
</evidence>
<keyword evidence="9" id="KW-1185">Reference proteome</keyword>
<dbReference type="GO" id="GO:0005886">
    <property type="term" value="C:plasma membrane"/>
    <property type="evidence" value="ECO:0007669"/>
    <property type="project" value="UniProtKB-SubCell"/>
</dbReference>
<evidence type="ECO:0000256" key="6">
    <source>
        <dbReference type="SAM" id="Phobius"/>
    </source>
</evidence>
<accession>A0A261FQC6</accession>
<dbReference type="InterPro" id="IPR036259">
    <property type="entry name" value="MFS_trans_sf"/>
</dbReference>
<evidence type="ECO:0000313" key="9">
    <source>
        <dbReference type="Proteomes" id="UP000216352"/>
    </source>
</evidence>
<dbReference type="RefSeq" id="WP_072723465.1">
    <property type="nucleotide sequence ID" value="NZ_BDIS01000001.1"/>
</dbReference>